<comment type="subcellular location">
    <subcellularLocation>
        <location evidence="1 6">Golgi apparatus membrane</location>
        <topology evidence="1 6">Single-pass type II membrane protein</topology>
    </subcellularLocation>
</comment>
<keyword evidence="5 6" id="KW-1015">Disulfide bond</keyword>
<dbReference type="InterPro" id="IPR000772">
    <property type="entry name" value="Ricin_B_lectin"/>
</dbReference>
<accession>A0A8S3U6F2</accession>
<dbReference type="Proteomes" id="UP000683360">
    <property type="component" value="Unassembled WGS sequence"/>
</dbReference>
<dbReference type="GO" id="GO:0004653">
    <property type="term" value="F:polypeptide N-acetylgalactosaminyltransferase activity"/>
    <property type="evidence" value="ECO:0007669"/>
    <property type="project" value="TreeGrafter"/>
</dbReference>
<feature type="domain" description="Ricin B lectin" evidence="7">
    <location>
        <begin position="411"/>
        <end position="520"/>
    </location>
</feature>
<comment type="similarity">
    <text evidence="6">Belongs to the glycosyltransferase 2 family. GalNAc-T subfamily.</text>
</comment>
<name>A0A8S3U6F2_MYTED</name>
<dbReference type="Gene3D" id="2.80.10.50">
    <property type="match status" value="1"/>
</dbReference>
<sequence length="523" mass="61028">MTTISANVNVANRKLPEKMQHKNYTKNYLERNEFVRSKKGEKANYFGPGEFGQPVKLDKVDLGPSDLKRLKAGFEKHGFNEFASDLISSHRRIGTINVDPGCANNIYDNLSPASIVIPVRDESWSILLRTLHSILSRTPLNLLQEIILVDDNSKMDNMKGRLDWYISHLQKVKILRLDEKRGRSLMVARQEGINKAVSDIVIVIDSHTEVTEGWIEPLIQRIREKPNFLVAPIVDQIFPETLEYDYKKPKPRAMSFDFHLEQDWISYKQEYLNSISWSKPYRTTGIQGNALVFNKTFFNKLGGLDTGMKVWGGEQQELMFKYVMCGGDIEIVPCSHIGHVYRQKLIWSNELHNKTIMEEMCNQYRVAERKTGDVSSRKRIREENKCKPFQYVLDRITQMIDLYIPVNLQASGAIIHSETKLCLSYWGEEPFVGKCHGHGYSQFWDLSKDFQIRCENQCLVYEDNKIKTKRCEYYKNQKWKYLQNNRIQHIESGMCLKVVNDYTLSLEGCSQTKQQTWYWERKS</sequence>
<evidence type="ECO:0000256" key="4">
    <source>
        <dbReference type="ARBA" id="ARBA00023034"/>
    </source>
</evidence>
<keyword evidence="2 6" id="KW-0808">Transferase</keyword>
<dbReference type="GO" id="GO:0030246">
    <property type="term" value="F:carbohydrate binding"/>
    <property type="evidence" value="ECO:0007669"/>
    <property type="project" value="UniProtKB-KW"/>
</dbReference>
<comment type="cofactor">
    <cofactor evidence="6">
        <name>Mn(2+)</name>
        <dbReference type="ChEBI" id="CHEBI:29035"/>
    </cofactor>
</comment>
<dbReference type="EC" id="2.4.1.-" evidence="6"/>
<dbReference type="OrthoDB" id="6061622at2759"/>
<dbReference type="PROSITE" id="PS50231">
    <property type="entry name" value="RICIN_B_LECTIN"/>
    <property type="match status" value="1"/>
</dbReference>
<dbReference type="PANTHER" id="PTHR11675">
    <property type="entry name" value="N-ACETYLGALACTOSAMINYLTRANSFERASE"/>
    <property type="match status" value="1"/>
</dbReference>
<dbReference type="InterPro" id="IPR029044">
    <property type="entry name" value="Nucleotide-diphossugar_trans"/>
</dbReference>
<dbReference type="Pfam" id="PF00652">
    <property type="entry name" value="Ricin_B_lectin"/>
    <property type="match status" value="1"/>
</dbReference>
<evidence type="ECO:0000313" key="8">
    <source>
        <dbReference type="EMBL" id="CAG2239132.1"/>
    </source>
</evidence>
<comment type="caution">
    <text evidence="8">The sequence shown here is derived from an EMBL/GenBank/DDBJ whole genome shotgun (WGS) entry which is preliminary data.</text>
</comment>
<protein>
    <recommendedName>
        <fullName evidence="6">Polypeptide N-acetylgalactosaminyltransferase</fullName>
        <ecNumber evidence="6">2.4.1.-</ecNumber>
    </recommendedName>
    <alternativeName>
        <fullName evidence="6">Protein-UDP acetylgalactosaminyltransferase</fullName>
    </alternativeName>
</protein>
<comment type="pathway">
    <text evidence="6">Protein modification; protein glycosylation.</text>
</comment>
<keyword evidence="4 6" id="KW-0333">Golgi apparatus</keyword>
<keyword evidence="6 8" id="KW-0328">Glycosyltransferase</keyword>
<keyword evidence="3 6" id="KW-0430">Lectin</keyword>
<dbReference type="InterPro" id="IPR001173">
    <property type="entry name" value="Glyco_trans_2-like"/>
</dbReference>
<dbReference type="EMBL" id="CAJPWZ010002503">
    <property type="protein sequence ID" value="CAG2239132.1"/>
    <property type="molecule type" value="Genomic_DNA"/>
</dbReference>
<evidence type="ECO:0000256" key="6">
    <source>
        <dbReference type="RuleBase" id="RU361242"/>
    </source>
</evidence>
<dbReference type="Gene3D" id="3.90.550.10">
    <property type="entry name" value="Spore Coat Polysaccharide Biosynthesis Protein SpsA, Chain A"/>
    <property type="match status" value="1"/>
</dbReference>
<evidence type="ECO:0000256" key="5">
    <source>
        <dbReference type="ARBA" id="ARBA00023157"/>
    </source>
</evidence>
<proteinExistence type="inferred from homology"/>
<dbReference type="InterPro" id="IPR035992">
    <property type="entry name" value="Ricin_B-like_lectins"/>
</dbReference>
<dbReference type="GO" id="GO:0006493">
    <property type="term" value="P:protein O-linked glycosylation"/>
    <property type="evidence" value="ECO:0007669"/>
    <property type="project" value="TreeGrafter"/>
</dbReference>
<reference evidence="8" key="1">
    <citation type="submission" date="2021-03" db="EMBL/GenBank/DDBJ databases">
        <authorList>
            <person name="Bekaert M."/>
        </authorList>
    </citation>
    <scope>NUCLEOTIDE SEQUENCE</scope>
</reference>
<evidence type="ECO:0000313" key="9">
    <source>
        <dbReference type="Proteomes" id="UP000683360"/>
    </source>
</evidence>
<organism evidence="8 9">
    <name type="scientific">Mytilus edulis</name>
    <name type="common">Blue mussel</name>
    <dbReference type="NCBI Taxonomy" id="6550"/>
    <lineage>
        <taxon>Eukaryota</taxon>
        <taxon>Metazoa</taxon>
        <taxon>Spiralia</taxon>
        <taxon>Lophotrochozoa</taxon>
        <taxon>Mollusca</taxon>
        <taxon>Bivalvia</taxon>
        <taxon>Autobranchia</taxon>
        <taxon>Pteriomorphia</taxon>
        <taxon>Mytilida</taxon>
        <taxon>Mytiloidea</taxon>
        <taxon>Mytilidae</taxon>
        <taxon>Mytilinae</taxon>
        <taxon>Mytilus</taxon>
    </lineage>
</organism>
<dbReference type="InterPro" id="IPR027791">
    <property type="entry name" value="Galactosyl_T_C"/>
</dbReference>
<dbReference type="Pfam" id="PF00535">
    <property type="entry name" value="Glycos_transf_2"/>
    <property type="match status" value="1"/>
</dbReference>
<keyword evidence="9" id="KW-1185">Reference proteome</keyword>
<evidence type="ECO:0000259" key="7">
    <source>
        <dbReference type="SMART" id="SM00458"/>
    </source>
</evidence>
<dbReference type="SUPFAM" id="SSF53448">
    <property type="entry name" value="Nucleotide-diphospho-sugar transferases"/>
    <property type="match status" value="1"/>
</dbReference>
<evidence type="ECO:0000256" key="3">
    <source>
        <dbReference type="ARBA" id="ARBA00022734"/>
    </source>
</evidence>
<dbReference type="GO" id="GO:0000139">
    <property type="term" value="C:Golgi membrane"/>
    <property type="evidence" value="ECO:0007669"/>
    <property type="project" value="UniProtKB-SubCell"/>
</dbReference>
<dbReference type="PANTHER" id="PTHR11675:SF126">
    <property type="entry name" value="RICIN B LECTIN DOMAIN-CONTAINING PROTEIN"/>
    <property type="match status" value="1"/>
</dbReference>
<dbReference type="SUPFAM" id="SSF50370">
    <property type="entry name" value="Ricin B-like lectins"/>
    <property type="match status" value="1"/>
</dbReference>
<evidence type="ECO:0000256" key="1">
    <source>
        <dbReference type="ARBA" id="ARBA00004323"/>
    </source>
</evidence>
<gene>
    <name evidence="8" type="ORF">MEDL_51487</name>
</gene>
<keyword evidence="6" id="KW-0464">Manganese</keyword>
<dbReference type="AlphaFoldDB" id="A0A8S3U6F2"/>
<dbReference type="SMART" id="SM00458">
    <property type="entry name" value="RICIN"/>
    <property type="match status" value="1"/>
</dbReference>
<evidence type="ECO:0000256" key="2">
    <source>
        <dbReference type="ARBA" id="ARBA00022679"/>
    </source>
</evidence>
<dbReference type="Pfam" id="PF02709">
    <property type="entry name" value="Glyco_transf_7C"/>
    <property type="match status" value="1"/>
</dbReference>